<dbReference type="Proteomes" id="UP000729402">
    <property type="component" value="Unassembled WGS sequence"/>
</dbReference>
<proteinExistence type="predicted"/>
<dbReference type="OrthoDB" id="1073427at2759"/>
<dbReference type="InterPro" id="IPR012946">
    <property type="entry name" value="X8"/>
</dbReference>
<dbReference type="PANTHER" id="PTHR31044">
    <property type="entry name" value="BETA-1,3 GLUCANASE"/>
    <property type="match status" value="1"/>
</dbReference>
<evidence type="ECO:0000259" key="3">
    <source>
        <dbReference type="SMART" id="SM00768"/>
    </source>
</evidence>
<protein>
    <recommendedName>
        <fullName evidence="3">X8 domain-containing protein</fullName>
    </recommendedName>
</protein>
<feature type="chain" id="PRO_5035271503" description="X8 domain-containing protein" evidence="2">
    <location>
        <begin position="24"/>
        <end position="260"/>
    </location>
</feature>
<evidence type="ECO:0000256" key="2">
    <source>
        <dbReference type="SAM" id="SignalP"/>
    </source>
</evidence>
<evidence type="ECO:0000256" key="1">
    <source>
        <dbReference type="ARBA" id="ARBA00022729"/>
    </source>
</evidence>
<gene>
    <name evidence="4" type="ORF">GUJ93_ZPchr0010g8823</name>
</gene>
<sequence length="260" mass="26386">MGLVLVHCLTSLLILLLFNHGRGAEQRADEAGYEHASRQLSGVAKLESAHHVPELDVTYPLATAQVVNPTTTPTVTTTQTPSLVNPVVGGGSWCVANPSASSTALQVALDYACGQGGADCSGIQSGGSCFDPNTVRDHASYAFNRYYQKNPVQTSCDFGGAATLTSTDPSSSSCKYPSTSTGASVLNTSTPTNPAFGSSGYGNSPPAFGNSPPLYGSMSPPQYGDSISAATVMPGAGGVRTVLLLVGPLVAALAATLVVG</sequence>
<dbReference type="EMBL" id="JAAALK010000082">
    <property type="protein sequence ID" value="KAG8086523.1"/>
    <property type="molecule type" value="Genomic_DNA"/>
</dbReference>
<reference evidence="4" key="1">
    <citation type="journal article" date="2021" name="bioRxiv">
        <title>Whole Genome Assembly and Annotation of Northern Wild Rice, Zizania palustris L., Supports a Whole Genome Duplication in the Zizania Genus.</title>
        <authorList>
            <person name="Haas M."/>
            <person name="Kono T."/>
            <person name="Macchietto M."/>
            <person name="Millas R."/>
            <person name="McGilp L."/>
            <person name="Shao M."/>
            <person name="Duquette J."/>
            <person name="Hirsch C.N."/>
            <person name="Kimball J."/>
        </authorList>
    </citation>
    <scope>NUCLEOTIDE SEQUENCE</scope>
    <source>
        <tissue evidence="4">Fresh leaf tissue</tissue>
    </source>
</reference>
<evidence type="ECO:0000313" key="5">
    <source>
        <dbReference type="Proteomes" id="UP000729402"/>
    </source>
</evidence>
<keyword evidence="1 2" id="KW-0732">Signal</keyword>
<keyword evidence="5" id="KW-1185">Reference proteome</keyword>
<feature type="signal peptide" evidence="2">
    <location>
        <begin position="1"/>
        <end position="23"/>
    </location>
</feature>
<feature type="domain" description="X8" evidence="3">
    <location>
        <begin position="92"/>
        <end position="176"/>
    </location>
</feature>
<accession>A0A8J5WDL7</accession>
<dbReference type="FunFam" id="1.20.58.1040:FF:000007">
    <property type="entry name" value="PLASMODESMATA CALLOSE-BINDING PROTEIN 2"/>
    <property type="match status" value="1"/>
</dbReference>
<reference evidence="4" key="2">
    <citation type="submission" date="2021-02" db="EMBL/GenBank/DDBJ databases">
        <authorList>
            <person name="Kimball J.A."/>
            <person name="Haas M.W."/>
            <person name="Macchietto M."/>
            <person name="Kono T."/>
            <person name="Duquette J."/>
            <person name="Shao M."/>
        </authorList>
    </citation>
    <scope>NUCLEOTIDE SEQUENCE</scope>
    <source>
        <tissue evidence="4">Fresh leaf tissue</tissue>
    </source>
</reference>
<dbReference type="GO" id="GO:0009506">
    <property type="term" value="C:plasmodesma"/>
    <property type="evidence" value="ECO:0007669"/>
    <property type="project" value="UniProtKB-ARBA"/>
</dbReference>
<dbReference type="PANTHER" id="PTHR31044:SF85">
    <property type="entry name" value="OS05G0581900 PROTEIN"/>
    <property type="match status" value="1"/>
</dbReference>
<dbReference type="AlphaFoldDB" id="A0A8J5WDL7"/>
<dbReference type="SMART" id="SM00768">
    <property type="entry name" value="X8"/>
    <property type="match status" value="1"/>
</dbReference>
<organism evidence="4 5">
    <name type="scientific">Zizania palustris</name>
    <name type="common">Northern wild rice</name>
    <dbReference type="NCBI Taxonomy" id="103762"/>
    <lineage>
        <taxon>Eukaryota</taxon>
        <taxon>Viridiplantae</taxon>
        <taxon>Streptophyta</taxon>
        <taxon>Embryophyta</taxon>
        <taxon>Tracheophyta</taxon>
        <taxon>Spermatophyta</taxon>
        <taxon>Magnoliopsida</taxon>
        <taxon>Liliopsida</taxon>
        <taxon>Poales</taxon>
        <taxon>Poaceae</taxon>
        <taxon>BOP clade</taxon>
        <taxon>Oryzoideae</taxon>
        <taxon>Oryzeae</taxon>
        <taxon>Zizaniinae</taxon>
        <taxon>Zizania</taxon>
    </lineage>
</organism>
<dbReference type="Pfam" id="PF07983">
    <property type="entry name" value="X8"/>
    <property type="match status" value="1"/>
</dbReference>
<dbReference type="InterPro" id="IPR044788">
    <property type="entry name" value="X8_dom_prot"/>
</dbReference>
<evidence type="ECO:0000313" key="4">
    <source>
        <dbReference type="EMBL" id="KAG8086523.1"/>
    </source>
</evidence>
<comment type="caution">
    <text evidence="4">The sequence shown here is derived from an EMBL/GenBank/DDBJ whole genome shotgun (WGS) entry which is preliminary data.</text>
</comment>
<name>A0A8J5WDL7_ZIZPA</name>